<evidence type="ECO:0000313" key="2">
    <source>
        <dbReference type="Proteomes" id="UP001497382"/>
    </source>
</evidence>
<accession>A0AAV1ZE54</accession>
<protein>
    <recommendedName>
        <fullName evidence="3">HTH psq-type domain-containing protein</fullName>
    </recommendedName>
</protein>
<organism evidence="1 2">
    <name type="scientific">Larinioides sclopetarius</name>
    <dbReference type="NCBI Taxonomy" id="280406"/>
    <lineage>
        <taxon>Eukaryota</taxon>
        <taxon>Metazoa</taxon>
        <taxon>Ecdysozoa</taxon>
        <taxon>Arthropoda</taxon>
        <taxon>Chelicerata</taxon>
        <taxon>Arachnida</taxon>
        <taxon>Araneae</taxon>
        <taxon>Araneomorphae</taxon>
        <taxon>Entelegynae</taxon>
        <taxon>Araneoidea</taxon>
        <taxon>Araneidae</taxon>
        <taxon>Larinioides</taxon>
    </lineage>
</organism>
<sequence>MFGMSEFLIMARYQRKTDRQNWSQESMTIHVLEENNNYKRAFKAYSVPHTTIERKVKEA</sequence>
<dbReference type="Proteomes" id="UP001497382">
    <property type="component" value="Unassembled WGS sequence"/>
</dbReference>
<proteinExistence type="predicted"/>
<dbReference type="EMBL" id="CAXIEN010000043">
    <property type="protein sequence ID" value="CAL1269737.1"/>
    <property type="molecule type" value="Genomic_DNA"/>
</dbReference>
<comment type="caution">
    <text evidence="1">The sequence shown here is derived from an EMBL/GenBank/DDBJ whole genome shotgun (WGS) entry which is preliminary data.</text>
</comment>
<evidence type="ECO:0000313" key="1">
    <source>
        <dbReference type="EMBL" id="CAL1269737.1"/>
    </source>
</evidence>
<reference evidence="1 2" key="1">
    <citation type="submission" date="2024-04" db="EMBL/GenBank/DDBJ databases">
        <authorList>
            <person name="Rising A."/>
            <person name="Reimegard J."/>
            <person name="Sonavane S."/>
            <person name="Akerstrom W."/>
            <person name="Nylinder S."/>
            <person name="Hedman E."/>
            <person name="Kallberg Y."/>
        </authorList>
    </citation>
    <scope>NUCLEOTIDE SEQUENCE [LARGE SCALE GENOMIC DNA]</scope>
</reference>
<dbReference type="AlphaFoldDB" id="A0AAV1ZE54"/>
<name>A0AAV1ZE54_9ARAC</name>
<evidence type="ECO:0008006" key="3">
    <source>
        <dbReference type="Google" id="ProtNLM"/>
    </source>
</evidence>
<gene>
    <name evidence="1" type="ORF">LARSCL_LOCUS4902</name>
</gene>
<keyword evidence="2" id="KW-1185">Reference proteome</keyword>